<keyword evidence="2" id="KW-1185">Reference proteome</keyword>
<name>A0ABT8VP55_9FLAO</name>
<reference evidence="1" key="1">
    <citation type="submission" date="2023-07" db="EMBL/GenBank/DDBJ databases">
        <title>Wenyingzhuangia sp. chi5 genome sequencing and assembly.</title>
        <authorList>
            <person name="Park S."/>
        </authorList>
    </citation>
    <scope>NUCLEOTIDE SEQUENCE</scope>
    <source>
        <strain evidence="1">Chi5</strain>
    </source>
</reference>
<proteinExistence type="predicted"/>
<gene>
    <name evidence="1" type="ORF">QVZ41_02580</name>
</gene>
<accession>A0ABT8VP55</accession>
<dbReference type="Proteomes" id="UP001168642">
    <property type="component" value="Unassembled WGS sequence"/>
</dbReference>
<dbReference type="RefSeq" id="WP_302882983.1">
    <property type="nucleotide sequence ID" value="NZ_JAUMIT010000001.1"/>
</dbReference>
<organism evidence="1 2">
    <name type="scientific">Wenyingzhuangia gilva</name>
    <dbReference type="NCBI Taxonomy" id="3057677"/>
    <lineage>
        <taxon>Bacteria</taxon>
        <taxon>Pseudomonadati</taxon>
        <taxon>Bacteroidota</taxon>
        <taxon>Flavobacteriia</taxon>
        <taxon>Flavobacteriales</taxon>
        <taxon>Flavobacteriaceae</taxon>
        <taxon>Wenyingzhuangia</taxon>
    </lineage>
</organism>
<dbReference type="EMBL" id="JAUMIT010000001">
    <property type="protein sequence ID" value="MDO3693732.1"/>
    <property type="molecule type" value="Genomic_DNA"/>
</dbReference>
<sequence length="113" mass="12869">MPKQHKASLLKNIIILGVVFCVVLAPTLKAVINNLNNSKKTCQVTEENQDLKDTSQEKELFSKFLYPIDVVFKTVSLPYIITTYQCVFHTSNLHLKIHTPPPDFLLFLANKLL</sequence>
<protein>
    <submittedName>
        <fullName evidence="1">Uncharacterized protein</fullName>
    </submittedName>
</protein>
<evidence type="ECO:0000313" key="2">
    <source>
        <dbReference type="Proteomes" id="UP001168642"/>
    </source>
</evidence>
<comment type="caution">
    <text evidence="1">The sequence shown here is derived from an EMBL/GenBank/DDBJ whole genome shotgun (WGS) entry which is preliminary data.</text>
</comment>
<evidence type="ECO:0000313" key="1">
    <source>
        <dbReference type="EMBL" id="MDO3693732.1"/>
    </source>
</evidence>